<comment type="caution">
    <text evidence="1">The sequence shown here is derived from an EMBL/GenBank/DDBJ whole genome shotgun (WGS) entry which is preliminary data.</text>
</comment>
<organism evidence="1 2">
    <name type="scientific">Cucurbita argyrosperma subsp. sororia</name>
    <dbReference type="NCBI Taxonomy" id="37648"/>
    <lineage>
        <taxon>Eukaryota</taxon>
        <taxon>Viridiplantae</taxon>
        <taxon>Streptophyta</taxon>
        <taxon>Embryophyta</taxon>
        <taxon>Tracheophyta</taxon>
        <taxon>Spermatophyta</taxon>
        <taxon>Magnoliopsida</taxon>
        <taxon>eudicotyledons</taxon>
        <taxon>Gunneridae</taxon>
        <taxon>Pentapetalae</taxon>
        <taxon>rosids</taxon>
        <taxon>fabids</taxon>
        <taxon>Cucurbitales</taxon>
        <taxon>Cucurbitaceae</taxon>
        <taxon>Cucurbiteae</taxon>
        <taxon>Cucurbita</taxon>
    </lineage>
</organism>
<sequence length="92" mass="10418">MASTRFPCAQTLSKTSNSLLRSYLLALMASNSLPTSRLGYRFTRNCSSSTAPVRTLDYEFTNGSSEVELNNTLGDKKLVVQKMFWWMQITPR</sequence>
<dbReference type="EMBL" id="JAGKQH010000006">
    <property type="protein sequence ID" value="KAG6596718.1"/>
    <property type="molecule type" value="Genomic_DNA"/>
</dbReference>
<reference evidence="1 2" key="1">
    <citation type="journal article" date="2021" name="Hortic Res">
        <title>The domestication of Cucurbita argyrosperma as revealed by the genome of its wild relative.</title>
        <authorList>
            <person name="Barrera-Redondo J."/>
            <person name="Sanchez-de la Vega G."/>
            <person name="Aguirre-Liguori J.A."/>
            <person name="Castellanos-Morales G."/>
            <person name="Gutierrez-Guerrero Y.T."/>
            <person name="Aguirre-Dugua X."/>
            <person name="Aguirre-Planter E."/>
            <person name="Tenaillon M.I."/>
            <person name="Lira-Saade R."/>
            <person name="Eguiarte L.E."/>
        </authorList>
    </citation>
    <scope>NUCLEOTIDE SEQUENCE [LARGE SCALE GENOMIC DNA]</scope>
    <source>
        <strain evidence="1">JBR-2021</strain>
    </source>
</reference>
<feature type="non-terminal residue" evidence="1">
    <location>
        <position position="1"/>
    </location>
</feature>
<keyword evidence="2" id="KW-1185">Reference proteome</keyword>
<protein>
    <submittedName>
        <fullName evidence="1">Uncharacterized protein</fullName>
    </submittedName>
</protein>
<name>A0AAV6NFT0_9ROSI</name>
<accession>A0AAV6NFT0</accession>
<evidence type="ECO:0000313" key="2">
    <source>
        <dbReference type="Proteomes" id="UP000685013"/>
    </source>
</evidence>
<dbReference type="AlphaFoldDB" id="A0AAV6NFT0"/>
<evidence type="ECO:0000313" key="1">
    <source>
        <dbReference type="EMBL" id="KAG6596718.1"/>
    </source>
</evidence>
<dbReference type="Proteomes" id="UP000685013">
    <property type="component" value="Chromosome 6"/>
</dbReference>
<gene>
    <name evidence="1" type="ORF">SDJN03_09898</name>
</gene>
<proteinExistence type="predicted"/>